<proteinExistence type="predicted"/>
<reference evidence="1 2" key="2">
    <citation type="journal article" date="2022" name="Mol. Ecol. Resour.">
        <title>The genomes of chicory, endive, great burdock and yacon provide insights into Asteraceae paleo-polyploidization history and plant inulin production.</title>
        <authorList>
            <person name="Fan W."/>
            <person name="Wang S."/>
            <person name="Wang H."/>
            <person name="Wang A."/>
            <person name="Jiang F."/>
            <person name="Liu H."/>
            <person name="Zhao H."/>
            <person name="Xu D."/>
            <person name="Zhang Y."/>
        </authorList>
    </citation>
    <scope>NUCLEOTIDE SEQUENCE [LARGE SCALE GENOMIC DNA]</scope>
    <source>
        <strain evidence="2">cv. Punajuju</strain>
        <tissue evidence="1">Leaves</tissue>
    </source>
</reference>
<dbReference type="Proteomes" id="UP001055811">
    <property type="component" value="Linkage Group LG05"/>
</dbReference>
<organism evidence="1 2">
    <name type="scientific">Cichorium intybus</name>
    <name type="common">Chicory</name>
    <dbReference type="NCBI Taxonomy" id="13427"/>
    <lineage>
        <taxon>Eukaryota</taxon>
        <taxon>Viridiplantae</taxon>
        <taxon>Streptophyta</taxon>
        <taxon>Embryophyta</taxon>
        <taxon>Tracheophyta</taxon>
        <taxon>Spermatophyta</taxon>
        <taxon>Magnoliopsida</taxon>
        <taxon>eudicotyledons</taxon>
        <taxon>Gunneridae</taxon>
        <taxon>Pentapetalae</taxon>
        <taxon>asterids</taxon>
        <taxon>campanulids</taxon>
        <taxon>Asterales</taxon>
        <taxon>Asteraceae</taxon>
        <taxon>Cichorioideae</taxon>
        <taxon>Cichorieae</taxon>
        <taxon>Cichoriinae</taxon>
        <taxon>Cichorium</taxon>
    </lineage>
</organism>
<evidence type="ECO:0000313" key="1">
    <source>
        <dbReference type="EMBL" id="KAI3738836.1"/>
    </source>
</evidence>
<comment type="caution">
    <text evidence="1">The sequence shown here is derived from an EMBL/GenBank/DDBJ whole genome shotgun (WGS) entry which is preliminary data.</text>
</comment>
<reference evidence="2" key="1">
    <citation type="journal article" date="2022" name="Mol. Ecol. Resour.">
        <title>The genomes of chicory, endive, great burdock and yacon provide insights into Asteraceae palaeo-polyploidization history and plant inulin production.</title>
        <authorList>
            <person name="Fan W."/>
            <person name="Wang S."/>
            <person name="Wang H."/>
            <person name="Wang A."/>
            <person name="Jiang F."/>
            <person name="Liu H."/>
            <person name="Zhao H."/>
            <person name="Xu D."/>
            <person name="Zhang Y."/>
        </authorList>
    </citation>
    <scope>NUCLEOTIDE SEQUENCE [LARGE SCALE GENOMIC DNA]</scope>
    <source>
        <strain evidence="2">cv. Punajuju</strain>
    </source>
</reference>
<sequence length="148" mass="16761">MMYGTTSVASYLRPSAASKTSFFRFSDRPEPPLASFLPHRPPPTDFISPATSSRFLLANKALSDQFDPLLKQVSQPPTPPLPEKPDKFDPLFFLLTLFRSTDELEQEYRIEGLVAFNKAIAELFEADIEADNPVLHEKKGIIKKPNHW</sequence>
<dbReference type="EMBL" id="CM042013">
    <property type="protein sequence ID" value="KAI3738836.1"/>
    <property type="molecule type" value="Genomic_DNA"/>
</dbReference>
<evidence type="ECO:0000313" key="2">
    <source>
        <dbReference type="Proteomes" id="UP001055811"/>
    </source>
</evidence>
<gene>
    <name evidence="1" type="ORF">L2E82_29022</name>
</gene>
<accession>A0ACB9CXD3</accession>
<keyword evidence="2" id="KW-1185">Reference proteome</keyword>
<protein>
    <submittedName>
        <fullName evidence="1">Uncharacterized protein</fullName>
    </submittedName>
</protein>
<name>A0ACB9CXD3_CICIN</name>